<feature type="compositionally biased region" description="Low complexity" evidence="1">
    <location>
        <begin position="440"/>
        <end position="451"/>
    </location>
</feature>
<dbReference type="SUPFAM" id="SSF52540">
    <property type="entry name" value="P-loop containing nucleoside triphosphate hydrolases"/>
    <property type="match status" value="1"/>
</dbReference>
<protein>
    <submittedName>
        <fullName evidence="3">Helicase HerA-like domain-containing protein</fullName>
    </submittedName>
</protein>
<keyword evidence="4" id="KW-1185">Reference proteome</keyword>
<comment type="caution">
    <text evidence="3">The sequence shown here is derived from an EMBL/GenBank/DDBJ whole genome shotgun (WGS) entry which is preliminary data.</text>
</comment>
<feature type="region of interest" description="Disordered" evidence="1">
    <location>
        <begin position="430"/>
        <end position="455"/>
    </location>
</feature>
<dbReference type="InterPro" id="IPR027417">
    <property type="entry name" value="P-loop_NTPase"/>
</dbReference>
<sequence length="488" mass="52904">MQESIVIGGHLQQSGQPIELLAKYANRHGLIAGATGTGKTVTVQGLVEGFARLGVPVFVADVKGDLSGLGAAGQPHAKVQQRLDHIGLTNFDFAANHLACWDLAGQQGIQVRLSLSELGPQLLSRLLELNDTQEGALTLAFQYADDQGLLMLDLADLKTTLQFLGEHPEALDQGYGRVAKATLAAISRRLLVLEREGAAALFGEPGLQIQDLLRRDSQGRGMINLLAADSLINKPRLYSTFLLWLLAELFETLPEVGDKGKPELVFFFDEAHLLFQDAPKAFLQKVEQVVRLIRSKGVGIYFISQSPADIPDSILAQLGNRIQHALRAYTPKERQAVKVAAQSFRENPGVNCEELISTLGVGEALVSMLQEGGVPAPVQPCLMAPPRSRIGPLTAAERQQWINQEPLLARYAQAVDPHSAHEELQRRMQAQSMPERVQSKARAGRAAGQASSNRQGIAESFMKSVARSIGSNLGRALIRGVLGSLLKR</sequence>
<gene>
    <name evidence="3" type="ORF">ACFFLH_10155</name>
</gene>
<dbReference type="Gene3D" id="3.40.50.300">
    <property type="entry name" value="P-loop containing nucleotide triphosphate hydrolases"/>
    <property type="match status" value="2"/>
</dbReference>
<evidence type="ECO:0000256" key="1">
    <source>
        <dbReference type="SAM" id="MobiDB-lite"/>
    </source>
</evidence>
<evidence type="ECO:0000313" key="3">
    <source>
        <dbReference type="EMBL" id="MFB9886775.1"/>
    </source>
</evidence>
<dbReference type="Pfam" id="PF05872">
    <property type="entry name" value="HerA_C"/>
    <property type="match status" value="1"/>
</dbReference>
<dbReference type="PANTHER" id="PTHR30121:SF6">
    <property type="entry name" value="SLR6007 PROTEIN"/>
    <property type="match status" value="1"/>
</dbReference>
<proteinExistence type="predicted"/>
<name>A0ABV5ZBW1_9GAMM</name>
<dbReference type="InterPro" id="IPR051162">
    <property type="entry name" value="T4SS_component"/>
</dbReference>
<dbReference type="Proteomes" id="UP001589628">
    <property type="component" value="Unassembled WGS sequence"/>
</dbReference>
<evidence type="ECO:0000259" key="2">
    <source>
        <dbReference type="Pfam" id="PF05872"/>
    </source>
</evidence>
<dbReference type="InterPro" id="IPR033186">
    <property type="entry name" value="HerA_C"/>
</dbReference>
<dbReference type="EMBL" id="JBHLZN010000003">
    <property type="protein sequence ID" value="MFB9886775.1"/>
    <property type="molecule type" value="Genomic_DNA"/>
</dbReference>
<feature type="domain" description="Helicase HerA-like C-terminal" evidence="2">
    <location>
        <begin position="13"/>
        <end position="485"/>
    </location>
</feature>
<dbReference type="PANTHER" id="PTHR30121">
    <property type="entry name" value="UNCHARACTERIZED PROTEIN YJGR-RELATED"/>
    <property type="match status" value="1"/>
</dbReference>
<reference evidence="3 4" key="1">
    <citation type="submission" date="2024-09" db="EMBL/GenBank/DDBJ databases">
        <authorList>
            <person name="Sun Q."/>
            <person name="Mori K."/>
        </authorList>
    </citation>
    <scope>NUCLEOTIDE SEQUENCE [LARGE SCALE GENOMIC DNA]</scope>
    <source>
        <strain evidence="3 4">ATCC 51285</strain>
    </source>
</reference>
<organism evidence="3 4">
    <name type="scientific">Balneatrix alpica</name>
    <dbReference type="NCBI Taxonomy" id="75684"/>
    <lineage>
        <taxon>Bacteria</taxon>
        <taxon>Pseudomonadati</taxon>
        <taxon>Pseudomonadota</taxon>
        <taxon>Gammaproteobacteria</taxon>
        <taxon>Oceanospirillales</taxon>
        <taxon>Balneatrichaceae</taxon>
        <taxon>Balneatrix</taxon>
    </lineage>
</organism>
<accession>A0ABV5ZBW1</accession>
<evidence type="ECO:0000313" key="4">
    <source>
        <dbReference type="Proteomes" id="UP001589628"/>
    </source>
</evidence>
<dbReference type="RefSeq" id="WP_035460865.1">
    <property type="nucleotide sequence ID" value="NZ_JBHLZN010000003.1"/>
</dbReference>